<protein>
    <submittedName>
        <fullName evidence="1">Uncharacterized protein</fullName>
    </submittedName>
</protein>
<gene>
    <name evidence="1" type="ORF">ACI1P1_26045</name>
</gene>
<sequence>MKELLVVLLLTAVIVLIYQASIGGPDGMESRVRDGGGRVHPVIERLNP</sequence>
<proteinExistence type="predicted"/>
<comment type="caution">
    <text evidence="1">The sequence shown here is derived from an EMBL/GenBank/DDBJ whole genome shotgun (WGS) entry which is preliminary data.</text>
</comment>
<name>A0ACC7P640_9BACL</name>
<organism evidence="1 2">
    <name type="scientific">Paenibacillus mesotrionivorans</name>
    <dbReference type="NCBI Taxonomy" id="3160968"/>
    <lineage>
        <taxon>Bacteria</taxon>
        <taxon>Bacillati</taxon>
        <taxon>Bacillota</taxon>
        <taxon>Bacilli</taxon>
        <taxon>Bacillales</taxon>
        <taxon>Paenibacillaceae</taxon>
        <taxon>Paenibacillus</taxon>
    </lineage>
</organism>
<reference evidence="1" key="1">
    <citation type="submission" date="2024-12" db="EMBL/GenBank/DDBJ databases">
        <authorList>
            <person name="Wu N."/>
        </authorList>
    </citation>
    <scope>NUCLEOTIDE SEQUENCE</scope>
    <source>
        <strain evidence="1">P15</strain>
    </source>
</reference>
<dbReference type="Proteomes" id="UP001631969">
    <property type="component" value="Unassembled WGS sequence"/>
</dbReference>
<dbReference type="EMBL" id="JBJURJ010000022">
    <property type="protein sequence ID" value="MFM9331765.1"/>
    <property type="molecule type" value="Genomic_DNA"/>
</dbReference>
<evidence type="ECO:0000313" key="2">
    <source>
        <dbReference type="Proteomes" id="UP001631969"/>
    </source>
</evidence>
<accession>A0ACC7P640</accession>
<keyword evidence="2" id="KW-1185">Reference proteome</keyword>
<evidence type="ECO:0000313" key="1">
    <source>
        <dbReference type="EMBL" id="MFM9331765.1"/>
    </source>
</evidence>